<feature type="compositionally biased region" description="Basic and acidic residues" evidence="1">
    <location>
        <begin position="87"/>
        <end position="106"/>
    </location>
</feature>
<accession>A0A699RD93</accession>
<dbReference type="AlphaFoldDB" id="A0A699RD93"/>
<proteinExistence type="predicted"/>
<sequence length="113" mass="12495">YGEVFISSIHSQPTQQSGVWVKDTTVTTKDIDEAPAVETSKTTELGEGKASAMVEDVFVPAVDKGKGKESVADEASAPKRKRGRPPSHVDDIRIYHKNRQRSERIANMKLKPF</sequence>
<feature type="region of interest" description="Disordered" evidence="1">
    <location>
        <begin position="63"/>
        <end position="113"/>
    </location>
</feature>
<feature type="non-terminal residue" evidence="2">
    <location>
        <position position="1"/>
    </location>
</feature>
<evidence type="ECO:0000313" key="2">
    <source>
        <dbReference type="EMBL" id="GFC83885.1"/>
    </source>
</evidence>
<dbReference type="EMBL" id="BKCJ011091793">
    <property type="protein sequence ID" value="GFC83885.1"/>
    <property type="molecule type" value="Genomic_DNA"/>
</dbReference>
<evidence type="ECO:0000256" key="1">
    <source>
        <dbReference type="SAM" id="MobiDB-lite"/>
    </source>
</evidence>
<protein>
    <submittedName>
        <fullName evidence="2">Uncharacterized protein</fullName>
    </submittedName>
</protein>
<gene>
    <name evidence="2" type="ORF">Tci_855855</name>
</gene>
<name>A0A699RD93_TANCI</name>
<organism evidence="2">
    <name type="scientific">Tanacetum cinerariifolium</name>
    <name type="common">Dalmatian daisy</name>
    <name type="synonym">Chrysanthemum cinerariifolium</name>
    <dbReference type="NCBI Taxonomy" id="118510"/>
    <lineage>
        <taxon>Eukaryota</taxon>
        <taxon>Viridiplantae</taxon>
        <taxon>Streptophyta</taxon>
        <taxon>Embryophyta</taxon>
        <taxon>Tracheophyta</taxon>
        <taxon>Spermatophyta</taxon>
        <taxon>Magnoliopsida</taxon>
        <taxon>eudicotyledons</taxon>
        <taxon>Gunneridae</taxon>
        <taxon>Pentapetalae</taxon>
        <taxon>asterids</taxon>
        <taxon>campanulids</taxon>
        <taxon>Asterales</taxon>
        <taxon>Asteraceae</taxon>
        <taxon>Asteroideae</taxon>
        <taxon>Anthemideae</taxon>
        <taxon>Anthemidinae</taxon>
        <taxon>Tanacetum</taxon>
    </lineage>
</organism>
<comment type="caution">
    <text evidence="2">The sequence shown here is derived from an EMBL/GenBank/DDBJ whole genome shotgun (WGS) entry which is preliminary data.</text>
</comment>
<reference evidence="2" key="1">
    <citation type="journal article" date="2019" name="Sci. Rep.">
        <title>Draft genome of Tanacetum cinerariifolium, the natural source of mosquito coil.</title>
        <authorList>
            <person name="Yamashiro T."/>
            <person name="Shiraishi A."/>
            <person name="Satake H."/>
            <person name="Nakayama K."/>
        </authorList>
    </citation>
    <scope>NUCLEOTIDE SEQUENCE</scope>
</reference>